<keyword evidence="3 4" id="KW-0472">Membrane</keyword>
<dbReference type="InterPro" id="IPR005311">
    <property type="entry name" value="PBP_dimer"/>
</dbReference>
<keyword evidence="4" id="KW-1133">Transmembrane helix</keyword>
<dbReference type="SMART" id="SM00740">
    <property type="entry name" value="PASTA"/>
    <property type="match status" value="1"/>
</dbReference>
<evidence type="ECO:0000256" key="1">
    <source>
        <dbReference type="ARBA" id="ARBA00004370"/>
    </source>
</evidence>
<evidence type="ECO:0000259" key="5">
    <source>
        <dbReference type="PROSITE" id="PS51178"/>
    </source>
</evidence>
<dbReference type="InterPro" id="IPR001460">
    <property type="entry name" value="PCN-bd_Tpept"/>
</dbReference>
<dbReference type="Gene3D" id="3.90.1310.10">
    <property type="entry name" value="Penicillin-binding protein 2a (Domain 2)"/>
    <property type="match status" value="1"/>
</dbReference>
<dbReference type="Proteomes" id="UP000271010">
    <property type="component" value="Unassembled WGS sequence"/>
</dbReference>
<feature type="transmembrane region" description="Helical" evidence="4">
    <location>
        <begin position="12"/>
        <end position="31"/>
    </location>
</feature>
<proteinExistence type="predicted"/>
<keyword evidence="2" id="KW-0378">Hydrolase</keyword>
<comment type="subcellular location">
    <subcellularLocation>
        <location evidence="1">Membrane</location>
    </subcellularLocation>
</comment>
<dbReference type="Pfam" id="PF00905">
    <property type="entry name" value="Transpeptidase"/>
    <property type="match status" value="1"/>
</dbReference>
<comment type="caution">
    <text evidence="6">The sequence shown here is derived from an EMBL/GenBank/DDBJ whole genome shotgun (WGS) entry which is preliminary data.</text>
</comment>
<dbReference type="GO" id="GO:0071555">
    <property type="term" value="P:cell wall organization"/>
    <property type="evidence" value="ECO:0007669"/>
    <property type="project" value="TreeGrafter"/>
</dbReference>
<keyword evidence="4" id="KW-0812">Transmembrane</keyword>
<keyword evidence="2" id="KW-0645">Protease</keyword>
<evidence type="ECO:0000256" key="2">
    <source>
        <dbReference type="ARBA" id="ARBA00022645"/>
    </source>
</evidence>
<evidence type="ECO:0000313" key="6">
    <source>
        <dbReference type="EMBL" id="RNI27111.1"/>
    </source>
</evidence>
<dbReference type="InterPro" id="IPR036138">
    <property type="entry name" value="PBP_dimer_sf"/>
</dbReference>
<dbReference type="PANTHER" id="PTHR30627:SF1">
    <property type="entry name" value="PEPTIDOGLYCAN D,D-TRANSPEPTIDASE FTSI"/>
    <property type="match status" value="1"/>
</dbReference>
<evidence type="ECO:0000313" key="7">
    <source>
        <dbReference type="Proteomes" id="UP000271010"/>
    </source>
</evidence>
<evidence type="ECO:0000256" key="4">
    <source>
        <dbReference type="SAM" id="Phobius"/>
    </source>
</evidence>
<evidence type="ECO:0000256" key="3">
    <source>
        <dbReference type="ARBA" id="ARBA00023136"/>
    </source>
</evidence>
<dbReference type="GO" id="GO:0008658">
    <property type="term" value="F:penicillin binding"/>
    <property type="evidence" value="ECO:0007669"/>
    <property type="project" value="InterPro"/>
</dbReference>
<dbReference type="RefSeq" id="WP_123133580.1">
    <property type="nucleotide sequence ID" value="NZ_RJJE01000017.1"/>
</dbReference>
<dbReference type="Gene3D" id="3.30.10.20">
    <property type="match status" value="1"/>
</dbReference>
<dbReference type="CDD" id="cd06575">
    <property type="entry name" value="PASTA_Pbp2x-like_2"/>
    <property type="match status" value="1"/>
</dbReference>
<dbReference type="PANTHER" id="PTHR30627">
    <property type="entry name" value="PEPTIDOGLYCAN D,D-TRANSPEPTIDASE"/>
    <property type="match status" value="1"/>
</dbReference>
<name>A0A3M9MNM3_9BACT</name>
<protein>
    <submittedName>
        <fullName evidence="6">PASTA domain-containing protein</fullName>
    </submittedName>
</protein>
<dbReference type="EMBL" id="RJJE01000017">
    <property type="protein sequence ID" value="RNI27111.1"/>
    <property type="molecule type" value="Genomic_DNA"/>
</dbReference>
<dbReference type="Gene3D" id="3.30.450.330">
    <property type="match status" value="1"/>
</dbReference>
<dbReference type="InterPro" id="IPR050515">
    <property type="entry name" value="Beta-lactam/transpept"/>
</dbReference>
<dbReference type="SUPFAM" id="SSF54184">
    <property type="entry name" value="Penicillin-binding protein 2x (pbp-2x), c-terminal domain"/>
    <property type="match status" value="1"/>
</dbReference>
<dbReference type="OrthoDB" id="9804124at2"/>
<dbReference type="SUPFAM" id="SSF56519">
    <property type="entry name" value="Penicillin binding protein dimerisation domain"/>
    <property type="match status" value="1"/>
</dbReference>
<dbReference type="GO" id="GO:0004180">
    <property type="term" value="F:carboxypeptidase activity"/>
    <property type="evidence" value="ECO:0007669"/>
    <property type="project" value="UniProtKB-KW"/>
</dbReference>
<dbReference type="PROSITE" id="PS51178">
    <property type="entry name" value="PASTA"/>
    <property type="match status" value="1"/>
</dbReference>
<dbReference type="GO" id="GO:0005886">
    <property type="term" value="C:plasma membrane"/>
    <property type="evidence" value="ECO:0007669"/>
    <property type="project" value="TreeGrafter"/>
</dbReference>
<dbReference type="Pfam" id="PF03717">
    <property type="entry name" value="PBP_dimer"/>
    <property type="match status" value="1"/>
</dbReference>
<dbReference type="Gene3D" id="3.40.710.10">
    <property type="entry name" value="DD-peptidase/beta-lactamase superfamily"/>
    <property type="match status" value="1"/>
</dbReference>
<dbReference type="InterPro" id="IPR005543">
    <property type="entry name" value="PASTA_dom"/>
</dbReference>
<organism evidence="6 7">
    <name type="scientific">Rufibacter immobilis</name>
    <dbReference type="NCBI Taxonomy" id="1348778"/>
    <lineage>
        <taxon>Bacteria</taxon>
        <taxon>Pseudomonadati</taxon>
        <taxon>Bacteroidota</taxon>
        <taxon>Cytophagia</taxon>
        <taxon>Cytophagales</taxon>
        <taxon>Hymenobacteraceae</taxon>
        <taxon>Rufibacter</taxon>
    </lineage>
</organism>
<accession>A0A3M9MNM3</accession>
<reference evidence="6 7" key="1">
    <citation type="submission" date="2018-11" db="EMBL/GenBank/DDBJ databases">
        <title>Rufibacter latericius sp. nov., isolated from water in Baiyang Lake.</title>
        <authorList>
            <person name="Yang Y."/>
        </authorList>
    </citation>
    <scope>NUCLEOTIDE SEQUENCE [LARGE SCALE GENOMIC DNA]</scope>
    <source>
        <strain evidence="6 7">MCC P1</strain>
    </source>
</reference>
<gene>
    <name evidence="6" type="ORF">EFA69_13120</name>
</gene>
<dbReference type="Pfam" id="PF03793">
    <property type="entry name" value="PASTA"/>
    <property type="match status" value="1"/>
</dbReference>
<dbReference type="InterPro" id="IPR012338">
    <property type="entry name" value="Beta-lactam/transpept-like"/>
</dbReference>
<keyword evidence="2" id="KW-0121">Carboxypeptidase</keyword>
<sequence>MNIKRSIVTRVRVAFLAICLFAFAIIYKVGYIQLKDGDRWREIANEKRFHYQPVYATRGNIYSNDDRIMATSLPFYRVAFDPTISPDDVFAKGIDSLAIQLSRFYGDRSPEYYRQKIKNARSAKRKYVRLNSRLINYQDKKMMSRWPIFRAGKNRGGVIFEKLDRRFLPFGSLAKRTIGFINEDRKGAGLEFSFNRHLAGKDGEALFERMAGGNKPINDGTEVKPMPGFDIQTTIDINLQDVAESALRRALTENDAHHGCVILMEVSTGEIKAIANLGKHGEGVYLEDYNYAVGNQGRTEPGSTFKLASMMALLEETDLQLTDTVDTGVGSERIGGAVKTDTHGYGKITLQQVFEKSSNVGVAKLIQQTFENNPQKYVDYLHKFGLHQPLGFQMNGEAIPYIKSPKDRSWSRPSLSTMSIGYELKISPLQTLAFYNAVANNGVKVQPIIVKSIKRADQVLEKFEAKVLNPKICSDETLKQLKLMMEGVVENGTAKNLRSKDYKVAGKTGTARKVINGQYTRKYSTSFVGYFPADRPKYSCIVIIDNPQRGAQYGGDVAAPVFRELADKAYAQDLAIHAPMARRPAGVQPKLPVLHAGSQEELTVLCNKLGISAHPLSPEEDWVRVDTQKHSVALKPVPVKMGQVPDVKDMTLKDALYLLGNHGLKVRAIGLGRVESQSLPPGQPVAKGTIITITLNRNGATRTPASGTPANAIARVH</sequence>
<dbReference type="AlphaFoldDB" id="A0A3M9MNM3"/>
<feature type="domain" description="PASTA" evidence="5">
    <location>
        <begin position="635"/>
        <end position="697"/>
    </location>
</feature>
<dbReference type="SUPFAM" id="SSF56601">
    <property type="entry name" value="beta-lactamase/transpeptidase-like"/>
    <property type="match status" value="1"/>
</dbReference>
<keyword evidence="7" id="KW-1185">Reference proteome</keyword>